<feature type="transmembrane region" description="Helical" evidence="2">
    <location>
        <begin position="193"/>
        <end position="213"/>
    </location>
</feature>
<accession>A0A7D5GLC9</accession>
<sequence length="272" mass="27719">MDGEREAAGGDASTSGPNDATAEAEGTTASAADVDVNRVVLRFGQSLLMLVAAFVAAAALLPWAERIGLALGAAPESPELAAIRGAGQFVGFALAAIVFLTYAGDRDLVTARIPGGRNAGLGLLTAAGMVLAQFALLLALGAVGVEVATNRALTPGQEAPRYFLYMVPVSILVVGPAEELVFRGVVQGELRKALPAAPAIGLAAFLFGSIHFTAGTGTLAGQAAYVLVATLLAIPLGYLYERTRNLVLPALAHGLYNAALYAIQYADATGLV</sequence>
<dbReference type="PANTHER" id="PTHR36435">
    <property type="entry name" value="SLR1288 PROTEIN"/>
    <property type="match status" value="1"/>
</dbReference>
<dbReference type="PANTHER" id="PTHR36435:SF1">
    <property type="entry name" value="CAAX AMINO TERMINAL PROTEASE FAMILY PROTEIN"/>
    <property type="match status" value="1"/>
</dbReference>
<evidence type="ECO:0000256" key="1">
    <source>
        <dbReference type="SAM" id="MobiDB-lite"/>
    </source>
</evidence>
<feature type="region of interest" description="Disordered" evidence="1">
    <location>
        <begin position="1"/>
        <end position="27"/>
    </location>
</feature>
<dbReference type="OrthoDB" id="275779at2157"/>
<keyword evidence="4" id="KW-0378">Hydrolase</keyword>
<dbReference type="KEGG" id="halg:HUG10_10325"/>
<gene>
    <name evidence="4" type="ORF">HUG10_10325</name>
</gene>
<dbReference type="GO" id="GO:0080120">
    <property type="term" value="P:CAAX-box protein maturation"/>
    <property type="evidence" value="ECO:0007669"/>
    <property type="project" value="UniProtKB-ARBA"/>
</dbReference>
<feature type="transmembrane region" description="Helical" evidence="2">
    <location>
        <begin position="85"/>
        <end position="103"/>
    </location>
</feature>
<keyword evidence="2" id="KW-1133">Transmembrane helix</keyword>
<name>A0A7D5GLC9_9EURY</name>
<evidence type="ECO:0000313" key="4">
    <source>
        <dbReference type="EMBL" id="QLG27924.1"/>
    </source>
</evidence>
<dbReference type="EMBL" id="CP058529">
    <property type="protein sequence ID" value="QLG27924.1"/>
    <property type="molecule type" value="Genomic_DNA"/>
</dbReference>
<dbReference type="Proteomes" id="UP000509750">
    <property type="component" value="Chromosome"/>
</dbReference>
<dbReference type="GeneID" id="56029232"/>
<dbReference type="GO" id="GO:0004175">
    <property type="term" value="F:endopeptidase activity"/>
    <property type="evidence" value="ECO:0007669"/>
    <property type="project" value="UniProtKB-ARBA"/>
</dbReference>
<reference evidence="4 5" key="1">
    <citation type="submission" date="2020-07" db="EMBL/GenBank/DDBJ databases">
        <title>Gai3-2, isolated from salt lake.</title>
        <authorList>
            <person name="Cui H."/>
            <person name="Shi X."/>
        </authorList>
    </citation>
    <scope>NUCLEOTIDE SEQUENCE [LARGE SCALE GENOMIC DNA]</scope>
    <source>
        <strain evidence="4 5">Gai3-2</strain>
    </source>
</reference>
<organism evidence="4 5">
    <name type="scientific">Halorarum halophilum</name>
    <dbReference type="NCBI Taxonomy" id="2743090"/>
    <lineage>
        <taxon>Archaea</taxon>
        <taxon>Methanobacteriati</taxon>
        <taxon>Methanobacteriota</taxon>
        <taxon>Stenosarchaea group</taxon>
        <taxon>Halobacteria</taxon>
        <taxon>Halobacteriales</taxon>
        <taxon>Haloferacaceae</taxon>
        <taxon>Halorarum</taxon>
    </lineage>
</organism>
<feature type="transmembrane region" description="Helical" evidence="2">
    <location>
        <begin position="123"/>
        <end position="142"/>
    </location>
</feature>
<evidence type="ECO:0000313" key="5">
    <source>
        <dbReference type="Proteomes" id="UP000509750"/>
    </source>
</evidence>
<evidence type="ECO:0000259" key="3">
    <source>
        <dbReference type="Pfam" id="PF02517"/>
    </source>
</evidence>
<keyword evidence="4" id="KW-0645">Protease</keyword>
<keyword evidence="4" id="KW-0482">Metalloprotease</keyword>
<evidence type="ECO:0000256" key="2">
    <source>
        <dbReference type="SAM" id="Phobius"/>
    </source>
</evidence>
<feature type="transmembrane region" description="Helical" evidence="2">
    <location>
        <begin position="246"/>
        <end position="266"/>
    </location>
</feature>
<feature type="transmembrane region" description="Helical" evidence="2">
    <location>
        <begin position="219"/>
        <end position="239"/>
    </location>
</feature>
<keyword evidence="2" id="KW-0472">Membrane</keyword>
<dbReference type="AlphaFoldDB" id="A0A7D5GLC9"/>
<keyword evidence="2" id="KW-0812">Transmembrane</keyword>
<feature type="transmembrane region" description="Helical" evidence="2">
    <location>
        <begin position="162"/>
        <end position="181"/>
    </location>
</feature>
<proteinExistence type="predicted"/>
<protein>
    <submittedName>
        <fullName evidence="4">CPBP family intramembrane metalloprotease</fullName>
    </submittedName>
</protein>
<feature type="domain" description="CAAX prenyl protease 2/Lysostaphin resistance protein A-like" evidence="3">
    <location>
        <begin position="162"/>
        <end position="258"/>
    </location>
</feature>
<dbReference type="InterPro" id="IPR052710">
    <property type="entry name" value="CAAX_protease"/>
</dbReference>
<dbReference type="Pfam" id="PF02517">
    <property type="entry name" value="Rce1-like"/>
    <property type="match status" value="1"/>
</dbReference>
<keyword evidence="5" id="KW-1185">Reference proteome</keyword>
<dbReference type="GO" id="GO:0006508">
    <property type="term" value="P:proteolysis"/>
    <property type="evidence" value="ECO:0007669"/>
    <property type="project" value="UniProtKB-KW"/>
</dbReference>
<feature type="transmembrane region" description="Helical" evidence="2">
    <location>
        <begin position="47"/>
        <end position="65"/>
    </location>
</feature>
<dbReference type="GO" id="GO:0008237">
    <property type="term" value="F:metallopeptidase activity"/>
    <property type="evidence" value="ECO:0007669"/>
    <property type="project" value="UniProtKB-KW"/>
</dbReference>
<dbReference type="InterPro" id="IPR003675">
    <property type="entry name" value="Rce1/LyrA-like_dom"/>
</dbReference>
<dbReference type="RefSeq" id="WP_179169499.1">
    <property type="nucleotide sequence ID" value="NZ_CP058529.1"/>
</dbReference>